<dbReference type="Gene3D" id="1.10.260.40">
    <property type="entry name" value="lambda repressor-like DNA-binding domains"/>
    <property type="match status" value="1"/>
</dbReference>
<dbReference type="GO" id="GO:0003677">
    <property type="term" value="F:DNA binding"/>
    <property type="evidence" value="ECO:0007669"/>
    <property type="project" value="InterPro"/>
</dbReference>
<dbReference type="SUPFAM" id="SSF47413">
    <property type="entry name" value="lambda repressor-like DNA-binding domains"/>
    <property type="match status" value="1"/>
</dbReference>
<sequence>MARALGTTASYLLGSEESSNFSPRSCEVLRSLRQHLGLRLDEVAHYLGLSKEKMEYIEHNEAQVSLSEKISLYKYYGLYMAHIEGDIDFLKRQKQSAIDLENLIKMLAAQDPDVVLVLREFLENSDKILDADKEFLAQLLKISLQSILNRIN</sequence>
<feature type="domain" description="HTH cro/C1-type" evidence="1">
    <location>
        <begin position="29"/>
        <end position="90"/>
    </location>
</feature>
<reference evidence="2" key="1">
    <citation type="submission" date="2019-08" db="EMBL/GenBank/DDBJ databases">
        <authorList>
            <person name="Kucharzyk K."/>
            <person name="Murdoch R.W."/>
            <person name="Higgins S."/>
            <person name="Loffler F."/>
        </authorList>
    </citation>
    <scope>NUCLEOTIDE SEQUENCE</scope>
</reference>
<dbReference type="AlphaFoldDB" id="A0A645BPF8"/>
<evidence type="ECO:0000259" key="1">
    <source>
        <dbReference type="PROSITE" id="PS50943"/>
    </source>
</evidence>
<organism evidence="2">
    <name type="scientific">bioreactor metagenome</name>
    <dbReference type="NCBI Taxonomy" id="1076179"/>
    <lineage>
        <taxon>unclassified sequences</taxon>
        <taxon>metagenomes</taxon>
        <taxon>ecological metagenomes</taxon>
    </lineage>
</organism>
<protein>
    <recommendedName>
        <fullName evidence="1">HTH cro/C1-type domain-containing protein</fullName>
    </recommendedName>
</protein>
<proteinExistence type="predicted"/>
<comment type="caution">
    <text evidence="2">The sequence shown here is derived from an EMBL/GenBank/DDBJ whole genome shotgun (WGS) entry which is preliminary data.</text>
</comment>
<dbReference type="InterPro" id="IPR001387">
    <property type="entry name" value="Cro/C1-type_HTH"/>
</dbReference>
<evidence type="ECO:0000313" key="2">
    <source>
        <dbReference type="EMBL" id="MPM67137.1"/>
    </source>
</evidence>
<gene>
    <name evidence="2" type="ORF">SDC9_114054</name>
</gene>
<dbReference type="SMART" id="SM00530">
    <property type="entry name" value="HTH_XRE"/>
    <property type="match status" value="1"/>
</dbReference>
<dbReference type="InterPro" id="IPR010982">
    <property type="entry name" value="Lambda_DNA-bd_dom_sf"/>
</dbReference>
<accession>A0A645BPF8</accession>
<dbReference type="PROSITE" id="PS50943">
    <property type="entry name" value="HTH_CROC1"/>
    <property type="match status" value="1"/>
</dbReference>
<dbReference type="CDD" id="cd00093">
    <property type="entry name" value="HTH_XRE"/>
    <property type="match status" value="1"/>
</dbReference>
<dbReference type="EMBL" id="VSSQ01021510">
    <property type="protein sequence ID" value="MPM67137.1"/>
    <property type="molecule type" value="Genomic_DNA"/>
</dbReference>
<name>A0A645BPF8_9ZZZZ</name>